<dbReference type="PROSITE" id="PS51160">
    <property type="entry name" value="ACYLPHOSPHATASE_3"/>
    <property type="match status" value="1"/>
</dbReference>
<dbReference type="InterPro" id="IPR020456">
    <property type="entry name" value="Acylphosphatase"/>
</dbReference>
<dbReference type="InterPro" id="IPR036046">
    <property type="entry name" value="Acylphosphatase-like_dom_sf"/>
</dbReference>
<sequence length="191" mass="22047">MPKTKTSGDIQKCYNIMVTGKVQDTGFRMLIEDIARLHDLKGYAFNDIDGSVKMVCCGEVSVIDEFLDELRFRGVQKGAIIDDIEKEEITQRIFLPQRFLRLYTDELADIGRKLDKGNDFLGEIAKNTSELTRSTSDVLKNTSALPEIKSVFESFVMEQRDFNKEIREHNMEQREHNKHLEKILEKLAEKA</sequence>
<feature type="active site" evidence="1">
    <location>
        <position position="28"/>
    </location>
</feature>
<feature type="domain" description="Acylphosphatase-like" evidence="3">
    <location>
        <begin position="13"/>
        <end position="103"/>
    </location>
</feature>
<dbReference type="InterPro" id="IPR001792">
    <property type="entry name" value="Acylphosphatase-like_dom"/>
</dbReference>
<comment type="catalytic activity">
    <reaction evidence="1">
        <text>an acyl phosphate + H2O = a carboxylate + phosphate + H(+)</text>
        <dbReference type="Rhea" id="RHEA:14965"/>
        <dbReference type="ChEBI" id="CHEBI:15377"/>
        <dbReference type="ChEBI" id="CHEBI:15378"/>
        <dbReference type="ChEBI" id="CHEBI:29067"/>
        <dbReference type="ChEBI" id="CHEBI:43474"/>
        <dbReference type="ChEBI" id="CHEBI:59918"/>
        <dbReference type="EC" id="3.6.1.7"/>
    </reaction>
</comment>
<evidence type="ECO:0000256" key="1">
    <source>
        <dbReference type="PROSITE-ProRule" id="PRU00520"/>
    </source>
</evidence>
<dbReference type="SUPFAM" id="SSF54975">
    <property type="entry name" value="Acylphosphatase/BLUF domain-like"/>
    <property type="match status" value="1"/>
</dbReference>
<protein>
    <recommendedName>
        <fullName evidence="1">acylphosphatase</fullName>
        <ecNumber evidence="1">3.6.1.7</ecNumber>
    </recommendedName>
</protein>
<dbReference type="PANTHER" id="PTHR47268">
    <property type="entry name" value="ACYLPHOSPHATASE"/>
    <property type="match status" value="1"/>
</dbReference>
<dbReference type="AlphaFoldDB" id="A0A062V601"/>
<evidence type="ECO:0000256" key="2">
    <source>
        <dbReference type="RuleBase" id="RU004168"/>
    </source>
</evidence>
<organism evidence="4 5">
    <name type="scientific">Candidatus Methanoperedens nitratireducens</name>
    <dbReference type="NCBI Taxonomy" id="1392998"/>
    <lineage>
        <taxon>Archaea</taxon>
        <taxon>Methanobacteriati</taxon>
        <taxon>Methanobacteriota</taxon>
        <taxon>Stenosarchaea group</taxon>
        <taxon>Methanomicrobia</taxon>
        <taxon>Methanosarcinales</taxon>
        <taxon>ANME-2 cluster</taxon>
        <taxon>Candidatus Methanoperedentaceae</taxon>
        <taxon>Candidatus Methanoperedens</taxon>
    </lineage>
</organism>
<dbReference type="OrthoDB" id="6643at2157"/>
<comment type="caution">
    <text evidence="4">The sequence shown here is derived from an EMBL/GenBank/DDBJ whole genome shotgun (WGS) entry which is preliminary data.</text>
</comment>
<reference evidence="4 5" key="1">
    <citation type="journal article" date="2013" name="Nature">
        <title>Anaerobic oxidation of methane coupled to nitrate reduction in a novel archaeal lineage.</title>
        <authorList>
            <person name="Haroon M.F."/>
            <person name="Hu S."/>
            <person name="Shi Y."/>
            <person name="Imelfort M."/>
            <person name="Keller J."/>
            <person name="Hugenholtz P."/>
            <person name="Yuan Z."/>
            <person name="Tyson G.W."/>
        </authorList>
    </citation>
    <scope>NUCLEOTIDE SEQUENCE [LARGE SCALE GENOMIC DNA]</scope>
    <source>
        <strain evidence="4 5">ANME-2d</strain>
    </source>
</reference>
<dbReference type="Proteomes" id="UP000027153">
    <property type="component" value="Unassembled WGS sequence"/>
</dbReference>
<name>A0A062V601_9EURY</name>
<dbReference type="Pfam" id="PF00708">
    <property type="entry name" value="Acylphosphatase"/>
    <property type="match status" value="1"/>
</dbReference>
<evidence type="ECO:0000313" key="4">
    <source>
        <dbReference type="EMBL" id="KCZ71229.1"/>
    </source>
</evidence>
<keyword evidence="5" id="KW-1185">Reference proteome</keyword>
<dbReference type="GO" id="GO:0003998">
    <property type="term" value="F:acylphosphatase activity"/>
    <property type="evidence" value="ECO:0007669"/>
    <property type="project" value="UniProtKB-EC"/>
</dbReference>
<gene>
    <name evidence="4" type="ORF">ANME2D_03264</name>
</gene>
<dbReference type="Gene3D" id="3.30.70.100">
    <property type="match status" value="1"/>
</dbReference>
<accession>A0A062V601</accession>
<dbReference type="EC" id="3.6.1.7" evidence="1"/>
<evidence type="ECO:0000313" key="5">
    <source>
        <dbReference type="Proteomes" id="UP000027153"/>
    </source>
</evidence>
<feature type="active site" evidence="1">
    <location>
        <position position="46"/>
    </location>
</feature>
<comment type="similarity">
    <text evidence="2">Belongs to the acylphosphatase family.</text>
</comment>
<dbReference type="EMBL" id="JMIY01000007">
    <property type="protein sequence ID" value="KCZ71229.1"/>
    <property type="molecule type" value="Genomic_DNA"/>
</dbReference>
<evidence type="ECO:0000259" key="3">
    <source>
        <dbReference type="PROSITE" id="PS51160"/>
    </source>
</evidence>
<dbReference type="PANTHER" id="PTHR47268:SF4">
    <property type="entry name" value="ACYLPHOSPHATASE"/>
    <property type="match status" value="1"/>
</dbReference>
<dbReference type="RefSeq" id="WP_048093529.1">
    <property type="nucleotide sequence ID" value="NZ_JMIY01000007.1"/>
</dbReference>
<proteinExistence type="inferred from homology"/>
<keyword evidence="1" id="KW-0378">Hydrolase</keyword>